<dbReference type="Gene3D" id="3.20.110.10">
    <property type="entry name" value="Glycoside hydrolase 38, N terminal domain"/>
    <property type="match status" value="1"/>
</dbReference>
<dbReference type="PANTHER" id="PTHR46017">
    <property type="entry name" value="ALPHA-MANNOSIDASE 2C1"/>
    <property type="match status" value="1"/>
</dbReference>
<dbReference type="Gene3D" id="2.60.40.1180">
    <property type="entry name" value="Golgi alpha-mannosidase II"/>
    <property type="match status" value="1"/>
</dbReference>
<dbReference type="SUPFAM" id="SSF88688">
    <property type="entry name" value="Families 57/38 glycoside transferase middle domain"/>
    <property type="match status" value="1"/>
</dbReference>
<dbReference type="CDD" id="cd10789">
    <property type="entry name" value="GH38N_AMII_ER_cytosolic"/>
    <property type="match status" value="1"/>
</dbReference>
<evidence type="ECO:0000256" key="1">
    <source>
        <dbReference type="ARBA" id="ARBA00009792"/>
    </source>
</evidence>
<dbReference type="PANTHER" id="PTHR46017:SF1">
    <property type="entry name" value="ALPHA-MANNOSIDASE 2C1"/>
    <property type="match status" value="1"/>
</dbReference>
<evidence type="ECO:0000256" key="2">
    <source>
        <dbReference type="ARBA" id="ARBA00022723"/>
    </source>
</evidence>
<dbReference type="Pfam" id="PF07748">
    <property type="entry name" value="Glyco_hydro_38C"/>
    <property type="match status" value="1"/>
</dbReference>
<keyword evidence="7" id="KW-1185">Reference proteome</keyword>
<gene>
    <name evidence="6" type="ORF">OIH86_25210</name>
</gene>
<dbReference type="InterPro" id="IPR041147">
    <property type="entry name" value="GH38_C"/>
</dbReference>
<evidence type="ECO:0000313" key="7">
    <source>
        <dbReference type="Proteomes" id="UP001526147"/>
    </source>
</evidence>
<evidence type="ECO:0000259" key="5">
    <source>
        <dbReference type="SMART" id="SM00872"/>
    </source>
</evidence>
<dbReference type="InterPro" id="IPR011682">
    <property type="entry name" value="Glyco_hydro_38_C"/>
</dbReference>
<dbReference type="Pfam" id="PF09261">
    <property type="entry name" value="Alpha-mann_mid"/>
    <property type="match status" value="1"/>
</dbReference>
<proteinExistence type="inferred from homology"/>
<comment type="caution">
    <text evidence="6">The sequence shown here is derived from an EMBL/GenBank/DDBJ whole genome shotgun (WGS) entry which is preliminary data.</text>
</comment>
<dbReference type="SMART" id="SM00872">
    <property type="entry name" value="Alpha-mann_mid"/>
    <property type="match status" value="1"/>
</dbReference>
<reference evidence="6 7" key="1">
    <citation type="submission" date="2022-10" db="EMBL/GenBank/DDBJ databases">
        <title>Draft genome assembly of moderately radiation resistant bacterium Metabacillus halosaccharovorans.</title>
        <authorList>
            <person name="Pal S."/>
            <person name="Gopinathan A."/>
        </authorList>
    </citation>
    <scope>NUCLEOTIDE SEQUENCE [LARGE SCALE GENOMIC DNA]</scope>
    <source>
        <strain evidence="6 7">VITHBRA001</strain>
    </source>
</reference>
<keyword evidence="3 6" id="KW-0378">Hydrolase</keyword>
<accession>A0ABT3DPK6</accession>
<name>A0ABT3DPK6_9BACI</name>
<sequence>MAEKTTVVKEKQRPKTKEKTLHMIGNAHLDPVWLWQWQEGFQETKATFRSALDRMKEYPEFVFTNSSAANYEWIENNEPEMFEEIKQRIKEGRWEIVGGWWIQPDCNIPSGESFVRQGLYGQRYFQEKFGVTAKVGYNVDSFGHHGMLPQILKKSGMDYYIFMRPSPQEKGLPARLFWWESDDASRVLAYRIPYEYCTWGKDVEKHVRRNAGELKAPFNDLMCFYGVGNHGGGPTKENIESIKRLNEDPAFPRLVFSTPNKFFEEMMKKNLPFPVVHDDLQHHASGCYAVHSGIKKWNREAENMLIKAEKFSALANWTTGQKYPIREYDRGWKNVLFNQFHDILAGTSLEVAYDDAREMHGEAMSIANRGMNYAIQSLSWRINIEEEVGMKPIVVFNPHSWNSRVNVELEVGGLKDGDILIDEEGKQVPMQTVQSHATSGGRYRVSFIADLPSMGYRVYKIVRRELSEEYTPIHANDTTFENHTFRVGIDPVTGFVKSLFDKEKNLEVLDGPAARPVVIEDKSDTWSHNVLHFNHEVGSFKAKSVKRVEHGPVKSVIRVTSEYGKSTLVQDFTMYKELDQIDVHCTLNWQEQFKALKLKFPVNLIFRKATYETPYGHIVRENNGEEEPGQNWIDMSGTNPQTGEMYGLSLLNNGKYSFDIHNKEMSITVLRSPIYAHHDPLIPAEDGHYTFIDQGIQKFTYTMLPHKGNWETAGTVKRAAELNQKPINIIETYHKGSLPQKDSFLTVDVDNVIVSVVKKAEDNDDLVIRAYETSNDATNAVIKLPKWNRTIHAKFNPSEIKTFRIPADEAMPVVTTNLLEWEE</sequence>
<organism evidence="6 7">
    <name type="scientific">Metabacillus halosaccharovorans</name>
    <dbReference type="NCBI Taxonomy" id="930124"/>
    <lineage>
        <taxon>Bacteria</taxon>
        <taxon>Bacillati</taxon>
        <taxon>Bacillota</taxon>
        <taxon>Bacilli</taxon>
        <taxon>Bacillales</taxon>
        <taxon>Bacillaceae</taxon>
        <taxon>Metabacillus</taxon>
    </lineage>
</organism>
<dbReference type="InterPro" id="IPR011330">
    <property type="entry name" value="Glyco_hydro/deAcase_b/a-brl"/>
</dbReference>
<dbReference type="InterPro" id="IPR028995">
    <property type="entry name" value="Glyco_hydro_57/38_cen_sf"/>
</dbReference>
<dbReference type="InterPro" id="IPR037094">
    <property type="entry name" value="Glyco_hydro_38_cen_sf"/>
</dbReference>
<dbReference type="EMBL" id="JAOYEY010000052">
    <property type="protein sequence ID" value="MCV9888962.1"/>
    <property type="molecule type" value="Genomic_DNA"/>
</dbReference>
<evidence type="ECO:0000256" key="4">
    <source>
        <dbReference type="ARBA" id="ARBA00023295"/>
    </source>
</evidence>
<evidence type="ECO:0000313" key="6">
    <source>
        <dbReference type="EMBL" id="MCV9888962.1"/>
    </source>
</evidence>
<evidence type="ECO:0000256" key="3">
    <source>
        <dbReference type="ARBA" id="ARBA00022801"/>
    </source>
</evidence>
<comment type="similarity">
    <text evidence="1">Belongs to the glycosyl hydrolase 38 family.</text>
</comment>
<dbReference type="SUPFAM" id="SSF88713">
    <property type="entry name" value="Glycoside hydrolase/deacetylase"/>
    <property type="match status" value="1"/>
</dbReference>
<dbReference type="Gene3D" id="2.70.98.30">
    <property type="entry name" value="Golgi alpha-mannosidase II, domain 4"/>
    <property type="match status" value="1"/>
</dbReference>
<keyword evidence="2" id="KW-0479">Metal-binding</keyword>
<dbReference type="InterPro" id="IPR015341">
    <property type="entry name" value="Glyco_hydro_38_cen"/>
</dbReference>
<feature type="domain" description="Glycoside hydrolase family 38 central" evidence="5">
    <location>
        <begin position="282"/>
        <end position="360"/>
    </location>
</feature>
<dbReference type="Pfam" id="PF17677">
    <property type="entry name" value="Glyco_hydro38C2"/>
    <property type="match status" value="1"/>
</dbReference>
<dbReference type="InterPro" id="IPR027291">
    <property type="entry name" value="Glyco_hydro_38_N_sf"/>
</dbReference>
<dbReference type="Proteomes" id="UP001526147">
    <property type="component" value="Unassembled WGS sequence"/>
</dbReference>
<dbReference type="SUPFAM" id="SSF74650">
    <property type="entry name" value="Galactose mutarotase-like"/>
    <property type="match status" value="1"/>
</dbReference>
<dbReference type="Pfam" id="PF01074">
    <property type="entry name" value="Glyco_hydro_38N"/>
    <property type="match status" value="1"/>
</dbReference>
<dbReference type="RefSeq" id="WP_264144962.1">
    <property type="nucleotide sequence ID" value="NZ_JAOYEY010000052.1"/>
</dbReference>
<protein>
    <submittedName>
        <fullName evidence="6">Glycosyl hydrolase-related protein</fullName>
    </submittedName>
</protein>
<keyword evidence="4" id="KW-0326">Glycosidase</keyword>
<dbReference type="InterPro" id="IPR000602">
    <property type="entry name" value="Glyco_hydro_38_N"/>
</dbReference>
<dbReference type="Gene3D" id="1.20.1270.50">
    <property type="entry name" value="Glycoside hydrolase family 38, central domain"/>
    <property type="match status" value="1"/>
</dbReference>
<dbReference type="InterPro" id="IPR011013">
    <property type="entry name" value="Gal_mutarotase_sf_dom"/>
</dbReference>
<dbReference type="GO" id="GO:0016787">
    <property type="term" value="F:hydrolase activity"/>
    <property type="evidence" value="ECO:0007669"/>
    <property type="project" value="UniProtKB-KW"/>
</dbReference>
<dbReference type="Gene3D" id="2.60.40.2220">
    <property type="match status" value="1"/>
</dbReference>
<dbReference type="InterPro" id="IPR013780">
    <property type="entry name" value="Glyco_hydro_b"/>
</dbReference>